<dbReference type="SMART" id="SM00865">
    <property type="entry name" value="Tubulin_C"/>
    <property type="match status" value="1"/>
</dbReference>
<dbReference type="CDD" id="cd02188">
    <property type="entry name" value="gamma_tubulin"/>
    <property type="match status" value="1"/>
</dbReference>
<dbReference type="PANTHER" id="PTHR11588">
    <property type="entry name" value="TUBULIN"/>
    <property type="match status" value="1"/>
</dbReference>
<dbReference type="Gene3D" id="3.30.1330.20">
    <property type="entry name" value="Tubulin/FtsZ, C-terminal domain"/>
    <property type="match status" value="1"/>
</dbReference>
<dbReference type="FunFam" id="1.10.287.600:FF:000004">
    <property type="entry name" value="Tubulin gamma chain"/>
    <property type="match status" value="1"/>
</dbReference>
<dbReference type="PROSITE" id="PS00227">
    <property type="entry name" value="TUBULIN"/>
    <property type="match status" value="1"/>
</dbReference>
<dbReference type="SUPFAM" id="SSF55307">
    <property type="entry name" value="Tubulin C-terminal domain-like"/>
    <property type="match status" value="1"/>
</dbReference>
<dbReference type="FunFam" id="3.30.1330.20:FF:000003">
    <property type="entry name" value="Tubulin gamma chain"/>
    <property type="match status" value="1"/>
</dbReference>
<evidence type="ECO:0000256" key="2">
    <source>
        <dbReference type="ARBA" id="ARBA00009636"/>
    </source>
</evidence>
<dbReference type="PRINTS" id="PR01164">
    <property type="entry name" value="GAMMATUBULIN"/>
</dbReference>
<evidence type="ECO:0000256" key="6">
    <source>
        <dbReference type="ARBA" id="ARBA00022741"/>
    </source>
</evidence>
<dbReference type="Pfam" id="PF00091">
    <property type="entry name" value="Tubulin"/>
    <property type="match status" value="1"/>
</dbReference>
<evidence type="ECO:0000256" key="8">
    <source>
        <dbReference type="ARBA" id="ARBA00023212"/>
    </source>
</evidence>
<dbReference type="Gene3D" id="3.40.50.1440">
    <property type="entry name" value="Tubulin/FtsZ, GTPase domain"/>
    <property type="match status" value="1"/>
</dbReference>
<dbReference type="InterPro" id="IPR002454">
    <property type="entry name" value="Gamma_tubulin"/>
</dbReference>
<feature type="compositionally biased region" description="Low complexity" evidence="10">
    <location>
        <begin position="47"/>
        <end position="59"/>
    </location>
</feature>
<evidence type="ECO:0000256" key="10">
    <source>
        <dbReference type="SAM" id="MobiDB-lite"/>
    </source>
</evidence>
<name>M9LVW4_PSEA3</name>
<evidence type="ECO:0000313" key="14">
    <source>
        <dbReference type="Proteomes" id="UP000011976"/>
    </source>
</evidence>
<sequence>MAAPTNTDLDVAIAHALTFNTTISALSYHHLSGVSIIQWPRPPFPSALASSAAEATDTSIAHRHAQGTDYPPGRPVRVCTPPKMHSAHSDVAMMLTLSCLLDRSSVTPSNQIGSHFWEHLCREHGIAKDGTLEEYAAEQQGGDRKDVFFYQADDEHYIPRAILVDLEPRVSDASAHSSKTGGGAGNNWAQGYAAGEKIADELIEMVDREADGSDSLEGFMLMHSIAGGTGSGLGSFLLERLNDAYPKKLIQTYSVFPNSEETSDVVVQPYNSLLSMKRLTNNADSVIVLDNAALSRIAADRLHLQNPSYSQTNQLVATVMGASTTTLRFPGYMNNDLVGMIASLIPTPRAHFLMTSYTPFTSDNVERGKATMKTTVLDVMRRLLQPKNRMVSTLGASKSSCYISILNIIQGEVDPRDVHKSLLRIRERHLASFIPWGPASIQVALSKRSPYVPSSHRVSGLMLANHTGIASLFRRMVDQYDRLRKRSAFLEMYKREPMFANDLSEFDEARETVAELMAEYKAAESPDYITGQPDDL</sequence>
<dbReference type="GO" id="GO:0005816">
    <property type="term" value="C:spindle pole body"/>
    <property type="evidence" value="ECO:0007669"/>
    <property type="project" value="UniProtKB-SubCell"/>
</dbReference>
<dbReference type="GO" id="GO:0005874">
    <property type="term" value="C:microtubule"/>
    <property type="evidence" value="ECO:0007669"/>
    <property type="project" value="UniProtKB-KW"/>
</dbReference>
<feature type="domain" description="Tubulin/FtsZ GTPase" evidence="11">
    <location>
        <begin position="145"/>
        <end position="331"/>
    </location>
</feature>
<evidence type="ECO:0000256" key="7">
    <source>
        <dbReference type="ARBA" id="ARBA00023134"/>
    </source>
</evidence>
<dbReference type="PRINTS" id="PR01161">
    <property type="entry name" value="TUBULIN"/>
</dbReference>
<evidence type="ECO:0000256" key="5">
    <source>
        <dbReference type="ARBA" id="ARBA00022701"/>
    </source>
</evidence>
<comment type="subcellular location">
    <subcellularLocation>
        <location evidence="1">Cytoplasm</location>
        <location evidence="1">Cytoskeleton</location>
        <location evidence="1">Microtubule organizing center</location>
        <location evidence="1">Spindle pole body</location>
    </subcellularLocation>
</comment>
<dbReference type="STRING" id="1151754.M9LVW4"/>
<feature type="region of interest" description="Disordered" evidence="10">
    <location>
        <begin position="47"/>
        <end position="74"/>
    </location>
</feature>
<keyword evidence="8" id="KW-0206">Cytoskeleton</keyword>
<keyword evidence="7 9" id="KW-0342">GTP-binding</keyword>
<evidence type="ECO:0000256" key="1">
    <source>
        <dbReference type="ARBA" id="ARBA00004317"/>
    </source>
</evidence>
<dbReference type="InterPro" id="IPR036525">
    <property type="entry name" value="Tubulin/FtsZ_GTPase_sf"/>
</dbReference>
<dbReference type="InterPro" id="IPR037103">
    <property type="entry name" value="Tubulin/FtsZ-like_C"/>
</dbReference>
<dbReference type="InterPro" id="IPR003008">
    <property type="entry name" value="Tubulin_FtsZ_GTPase"/>
</dbReference>
<evidence type="ECO:0000313" key="13">
    <source>
        <dbReference type="EMBL" id="GAC74154.1"/>
    </source>
</evidence>
<dbReference type="Pfam" id="PF03953">
    <property type="entry name" value="Tubulin_C"/>
    <property type="match status" value="1"/>
</dbReference>
<dbReference type="Gene3D" id="1.10.287.600">
    <property type="entry name" value="Helix hairpin bin"/>
    <property type="match status" value="1"/>
</dbReference>
<dbReference type="InterPro" id="IPR023123">
    <property type="entry name" value="Tubulin_C"/>
</dbReference>
<dbReference type="InterPro" id="IPR008280">
    <property type="entry name" value="Tub_FtsZ_C"/>
</dbReference>
<evidence type="ECO:0000259" key="12">
    <source>
        <dbReference type="SMART" id="SM00865"/>
    </source>
</evidence>
<dbReference type="GO" id="GO:0007020">
    <property type="term" value="P:microtubule nucleation"/>
    <property type="evidence" value="ECO:0007669"/>
    <property type="project" value="InterPro"/>
</dbReference>
<dbReference type="Proteomes" id="UP000011976">
    <property type="component" value="Unassembled WGS sequence"/>
</dbReference>
<protein>
    <recommendedName>
        <fullName evidence="3 9">Tubulin gamma chain</fullName>
    </recommendedName>
</protein>
<dbReference type="GO" id="GO:0005525">
    <property type="term" value="F:GTP binding"/>
    <property type="evidence" value="ECO:0007669"/>
    <property type="project" value="UniProtKB-UniRule"/>
</dbReference>
<evidence type="ECO:0000256" key="9">
    <source>
        <dbReference type="RuleBase" id="RU000352"/>
    </source>
</evidence>
<keyword evidence="5 9" id="KW-0493">Microtubule</keyword>
<dbReference type="GO" id="GO:0000930">
    <property type="term" value="C:gamma-tubulin complex"/>
    <property type="evidence" value="ECO:0007669"/>
    <property type="project" value="InterPro"/>
</dbReference>
<dbReference type="SMART" id="SM00864">
    <property type="entry name" value="Tubulin"/>
    <property type="match status" value="1"/>
</dbReference>
<comment type="similarity">
    <text evidence="2 9">Belongs to the tubulin family.</text>
</comment>
<dbReference type="InterPro" id="IPR018316">
    <property type="entry name" value="Tubulin/FtsZ_2-layer-sand-dom"/>
</dbReference>
<comment type="function">
    <text evidence="9">Tubulin is the major constituent of microtubules, protein filaments consisting of alpha- and beta-tubulin heterodimers. Gamma-tubulin is a key component of the gamma-tubulin ring complex (gTuRC) which mediates microtubule nucleation. The gTuRC regulates the minus-end nucleation of alpha-beta tubulin heterodimers that grow into microtubule protafilaments, a critical step in centrosome duplication and spindle formation.</text>
</comment>
<dbReference type="GO" id="GO:0031122">
    <property type="term" value="P:cytoplasmic microtubule organization"/>
    <property type="evidence" value="ECO:0007669"/>
    <property type="project" value="InterPro"/>
</dbReference>
<dbReference type="AlphaFoldDB" id="M9LVW4"/>
<dbReference type="EMBL" id="DF196776">
    <property type="protein sequence ID" value="GAC74154.1"/>
    <property type="molecule type" value="Genomic_DNA"/>
</dbReference>
<keyword evidence="4" id="KW-0963">Cytoplasm</keyword>
<proteinExistence type="inferred from homology"/>
<dbReference type="InterPro" id="IPR000217">
    <property type="entry name" value="Tubulin"/>
</dbReference>
<keyword evidence="6 9" id="KW-0547">Nucleotide-binding</keyword>
<evidence type="ECO:0000256" key="3">
    <source>
        <dbReference type="ARBA" id="ARBA00018848"/>
    </source>
</evidence>
<evidence type="ECO:0000256" key="4">
    <source>
        <dbReference type="ARBA" id="ARBA00022490"/>
    </source>
</evidence>
<reference evidence="14" key="1">
    <citation type="journal article" date="2013" name="Genome Announc.">
        <title>Genome sequence of the basidiomycetous yeast Pseudozyma antarctica T-34, a producer of the glycolipid biosurfactants mannosylerythritol lipids.</title>
        <authorList>
            <person name="Morita T."/>
            <person name="Koike H."/>
            <person name="Koyama Y."/>
            <person name="Hagiwara H."/>
            <person name="Ito E."/>
            <person name="Fukuoka T."/>
            <person name="Imura T."/>
            <person name="Machida M."/>
            <person name="Kitamoto D."/>
        </authorList>
    </citation>
    <scope>NUCLEOTIDE SEQUENCE [LARGE SCALE GENOMIC DNA]</scope>
    <source>
        <strain evidence="14">T-34</strain>
    </source>
</reference>
<dbReference type="InterPro" id="IPR017975">
    <property type="entry name" value="Tubulin_CS"/>
</dbReference>
<evidence type="ECO:0000259" key="11">
    <source>
        <dbReference type="SMART" id="SM00864"/>
    </source>
</evidence>
<feature type="domain" description="Tubulin/FtsZ 2-layer sandwich" evidence="12">
    <location>
        <begin position="333"/>
        <end position="478"/>
    </location>
</feature>
<dbReference type="SUPFAM" id="SSF52490">
    <property type="entry name" value="Tubulin nucleotide-binding domain-like"/>
    <property type="match status" value="1"/>
</dbReference>
<accession>M9LVW4</accession>
<organism evidence="13 14">
    <name type="scientific">Pseudozyma antarctica (strain T-34)</name>
    <name type="common">Yeast</name>
    <name type="synonym">Candida antarctica</name>
    <dbReference type="NCBI Taxonomy" id="1151754"/>
    <lineage>
        <taxon>Eukaryota</taxon>
        <taxon>Fungi</taxon>
        <taxon>Dikarya</taxon>
        <taxon>Basidiomycota</taxon>
        <taxon>Ustilaginomycotina</taxon>
        <taxon>Ustilaginomycetes</taxon>
        <taxon>Ustilaginales</taxon>
        <taxon>Ustilaginaceae</taxon>
        <taxon>Moesziomyces</taxon>
    </lineage>
</organism>
<dbReference type="OrthoDB" id="10249382at2759"/>
<gene>
    <name evidence="13" type="ORF">PANT_10d00038</name>
</gene>